<dbReference type="GO" id="GO:0007059">
    <property type="term" value="P:chromosome segregation"/>
    <property type="evidence" value="ECO:0007669"/>
    <property type="project" value="UniProtKB-UniRule"/>
</dbReference>
<evidence type="ECO:0000256" key="5">
    <source>
        <dbReference type="ARBA" id="ARBA00022908"/>
    </source>
</evidence>
<dbReference type="InterPro" id="IPR010998">
    <property type="entry name" value="Integrase_recombinase_N"/>
</dbReference>
<dbReference type="GO" id="GO:0005737">
    <property type="term" value="C:cytoplasm"/>
    <property type="evidence" value="ECO:0007669"/>
    <property type="project" value="UniProtKB-SubCell"/>
</dbReference>
<feature type="active site" evidence="9">
    <location>
        <position position="267"/>
    </location>
</feature>
<dbReference type="Pfam" id="PF02899">
    <property type="entry name" value="Phage_int_SAM_1"/>
    <property type="match status" value="1"/>
</dbReference>
<feature type="domain" description="Core-binding (CB)" evidence="11">
    <location>
        <begin position="1"/>
        <end position="85"/>
    </location>
</feature>
<keyword evidence="8 9" id="KW-0131">Cell cycle</keyword>
<keyword evidence="4 9" id="KW-0159">Chromosome partition</keyword>
<proteinExistence type="inferred from homology"/>
<keyword evidence="6 9" id="KW-0238">DNA-binding</keyword>
<keyword evidence="13" id="KW-1185">Reference proteome</keyword>
<feature type="domain" description="Tyr recombinase" evidence="10">
    <location>
        <begin position="106"/>
        <end position="289"/>
    </location>
</feature>
<dbReference type="EMBL" id="BRVP01000006">
    <property type="protein sequence ID" value="GLB52140.1"/>
    <property type="molecule type" value="Genomic_DNA"/>
</dbReference>
<dbReference type="GO" id="GO:0051301">
    <property type="term" value="P:cell division"/>
    <property type="evidence" value="ECO:0007669"/>
    <property type="project" value="UniProtKB-KW"/>
</dbReference>
<feature type="active site" description="O-(3'-phospho-DNA)-tyrosine intermediate" evidence="9">
    <location>
        <position position="276"/>
    </location>
</feature>
<evidence type="ECO:0000256" key="6">
    <source>
        <dbReference type="ARBA" id="ARBA00023125"/>
    </source>
</evidence>
<dbReference type="Pfam" id="PF00589">
    <property type="entry name" value="Phage_integrase"/>
    <property type="match status" value="1"/>
</dbReference>
<dbReference type="InterPro" id="IPR004107">
    <property type="entry name" value="Integrase_SAM-like_N"/>
</dbReference>
<keyword evidence="3 9" id="KW-0132">Cell division</keyword>
<evidence type="ECO:0000313" key="12">
    <source>
        <dbReference type="EMBL" id="GLB52140.1"/>
    </source>
</evidence>
<feature type="active site" evidence="9">
    <location>
        <position position="171"/>
    </location>
</feature>
<dbReference type="GO" id="GO:0006313">
    <property type="term" value="P:DNA transposition"/>
    <property type="evidence" value="ECO:0007669"/>
    <property type="project" value="UniProtKB-UniRule"/>
</dbReference>
<comment type="subcellular location">
    <subcellularLocation>
        <location evidence="1 9">Cytoplasm</location>
    </subcellularLocation>
</comment>
<dbReference type="RefSeq" id="WP_281753246.1">
    <property type="nucleotide sequence ID" value="NZ_BRVP01000006.1"/>
</dbReference>
<evidence type="ECO:0000256" key="8">
    <source>
        <dbReference type="ARBA" id="ARBA00023306"/>
    </source>
</evidence>
<dbReference type="PROSITE" id="PS51900">
    <property type="entry name" value="CB"/>
    <property type="match status" value="1"/>
</dbReference>
<evidence type="ECO:0000256" key="1">
    <source>
        <dbReference type="ARBA" id="ARBA00004496"/>
    </source>
</evidence>
<evidence type="ECO:0000259" key="11">
    <source>
        <dbReference type="PROSITE" id="PS51900"/>
    </source>
</evidence>
<dbReference type="InterPro" id="IPR002104">
    <property type="entry name" value="Integrase_catalytic"/>
</dbReference>
<feature type="active site" evidence="9">
    <location>
        <position position="241"/>
    </location>
</feature>
<keyword evidence="2 9" id="KW-0963">Cytoplasm</keyword>
<dbReference type="InterPro" id="IPR044068">
    <property type="entry name" value="CB"/>
</dbReference>
<keyword evidence="5 9" id="KW-0229">DNA integration</keyword>
<evidence type="ECO:0000256" key="9">
    <source>
        <dbReference type="HAMAP-Rule" id="MF_01808"/>
    </source>
</evidence>
<comment type="subunit">
    <text evidence="9">Forms a cyclic heterotetrameric complex composed of two molecules of XerC and two molecules of XerD.</text>
</comment>
<gene>
    <name evidence="9 12" type="primary">xerC</name>
    <name evidence="12" type="ORF">NBRC110019_11790</name>
</gene>
<keyword evidence="7 9" id="KW-0233">DNA recombination</keyword>
<dbReference type="HAMAP" id="MF_01808">
    <property type="entry name" value="Recomb_XerC_XerD"/>
    <property type="match status" value="1"/>
</dbReference>
<dbReference type="InterPro" id="IPR011010">
    <property type="entry name" value="DNA_brk_join_enz"/>
</dbReference>
<evidence type="ECO:0000256" key="7">
    <source>
        <dbReference type="ARBA" id="ARBA00023172"/>
    </source>
</evidence>
<comment type="function">
    <text evidence="9">Site-specific tyrosine recombinase, which acts by catalyzing the cutting and rejoining of the recombining DNA molecules. The XerC-XerD complex is essential to convert dimers of the bacterial chromosome into monomers to permit their segregation at cell division. It also contributes to the segregational stability of plasmids.</text>
</comment>
<dbReference type="PANTHER" id="PTHR30349:SF77">
    <property type="entry name" value="TYROSINE RECOMBINASE XERC"/>
    <property type="match status" value="1"/>
</dbReference>
<reference evidence="12" key="1">
    <citation type="submission" date="2022-07" db="EMBL/GenBank/DDBJ databases">
        <title>Taxonomy of Novel Oxalotrophic and Methylotrophic Bacteria.</title>
        <authorList>
            <person name="Sahin N."/>
            <person name="Tani A."/>
        </authorList>
    </citation>
    <scope>NUCLEOTIDE SEQUENCE</scope>
    <source>
        <strain evidence="12">AM327</strain>
    </source>
</reference>
<evidence type="ECO:0000313" key="13">
    <source>
        <dbReference type="Proteomes" id="UP001143545"/>
    </source>
</evidence>
<dbReference type="InterPro" id="IPR013762">
    <property type="entry name" value="Integrase-like_cat_sf"/>
</dbReference>
<dbReference type="Gene3D" id="1.10.150.130">
    <property type="match status" value="1"/>
</dbReference>
<evidence type="ECO:0000256" key="2">
    <source>
        <dbReference type="ARBA" id="ARBA00022490"/>
    </source>
</evidence>
<dbReference type="GO" id="GO:0003677">
    <property type="term" value="F:DNA binding"/>
    <property type="evidence" value="ECO:0007669"/>
    <property type="project" value="UniProtKB-UniRule"/>
</dbReference>
<organism evidence="12 13">
    <name type="scientific">Neptunitalea chrysea</name>
    <dbReference type="NCBI Taxonomy" id="1647581"/>
    <lineage>
        <taxon>Bacteria</taxon>
        <taxon>Pseudomonadati</taxon>
        <taxon>Bacteroidota</taxon>
        <taxon>Flavobacteriia</taxon>
        <taxon>Flavobacteriales</taxon>
        <taxon>Flavobacteriaceae</taxon>
        <taxon>Neptunitalea</taxon>
    </lineage>
</organism>
<feature type="active site" evidence="9">
    <location>
        <position position="147"/>
    </location>
</feature>
<evidence type="ECO:0000256" key="3">
    <source>
        <dbReference type="ARBA" id="ARBA00022618"/>
    </source>
</evidence>
<dbReference type="PROSITE" id="PS51898">
    <property type="entry name" value="TYR_RECOMBINASE"/>
    <property type="match status" value="1"/>
</dbReference>
<dbReference type="GO" id="GO:0009037">
    <property type="term" value="F:tyrosine-based site-specific recombinase activity"/>
    <property type="evidence" value="ECO:0007669"/>
    <property type="project" value="UniProtKB-UniRule"/>
</dbReference>
<evidence type="ECO:0000256" key="4">
    <source>
        <dbReference type="ARBA" id="ARBA00022829"/>
    </source>
</evidence>
<dbReference type="PANTHER" id="PTHR30349">
    <property type="entry name" value="PHAGE INTEGRASE-RELATED"/>
    <property type="match status" value="1"/>
</dbReference>
<comment type="similarity">
    <text evidence="9">Belongs to the 'phage' integrase family. XerC subfamily.</text>
</comment>
<dbReference type="Gene3D" id="1.10.443.10">
    <property type="entry name" value="Intergrase catalytic core"/>
    <property type="match status" value="1"/>
</dbReference>
<dbReference type="SUPFAM" id="SSF56349">
    <property type="entry name" value="DNA breaking-rejoining enzymes"/>
    <property type="match status" value="1"/>
</dbReference>
<name>A0A9W6B5S5_9FLAO</name>
<sequence>MDSLEAFIRYLESEKNHSKHTVLAYVKDIDFFKGYCLAAHDVQVIDEVPYVLIRSWIIQLVSDGISNRSINRKIASLKAYYKFLLKVGKIEVSPLAKHVPLKVAQKAEVPFSESEITKVLEVLNTDNSFVGIRNKLVVELFYATGIRRSELIHIKMSDIDLSMCTLKVLGKRNKERIVPLLPFVIETFQKYRGLRAEITIDQGVNYLFVSEAGNKVSESFVYRLINNYFSIASSKVKKSPHVLRHSFATHLLNNGADLNSVKELLGHASLASTQNYTHTSIAELKKSYAGAHPRNKQ</sequence>
<dbReference type="InterPro" id="IPR023009">
    <property type="entry name" value="Tyrosine_recombinase_XerC/XerD"/>
</dbReference>
<dbReference type="AlphaFoldDB" id="A0A9W6B5S5"/>
<comment type="caution">
    <text evidence="12">The sequence shown here is derived from an EMBL/GenBank/DDBJ whole genome shotgun (WGS) entry which is preliminary data.</text>
</comment>
<evidence type="ECO:0000259" key="10">
    <source>
        <dbReference type="PROSITE" id="PS51898"/>
    </source>
</evidence>
<dbReference type="InterPro" id="IPR050090">
    <property type="entry name" value="Tyrosine_recombinase_XerCD"/>
</dbReference>
<accession>A0A9W6B5S5</accession>
<protein>
    <recommendedName>
        <fullName evidence="9">Tyrosine recombinase XerC</fullName>
    </recommendedName>
</protein>
<dbReference type="Proteomes" id="UP001143545">
    <property type="component" value="Unassembled WGS sequence"/>
</dbReference>
<feature type="active site" evidence="9">
    <location>
        <position position="244"/>
    </location>
</feature>